<dbReference type="InterPro" id="IPR050309">
    <property type="entry name" value="Type-B_Carboxylest/Lipase"/>
</dbReference>
<proteinExistence type="inferred from homology"/>
<comment type="caution">
    <text evidence="5">The sequence shown here is derived from an EMBL/GenBank/DDBJ whole genome shotgun (WGS) entry which is preliminary data.</text>
</comment>
<dbReference type="InterPro" id="IPR019826">
    <property type="entry name" value="Carboxylesterase_B_AS"/>
</dbReference>
<reference evidence="5 6" key="1">
    <citation type="submission" date="2013-12" db="EMBL/GenBank/DDBJ databases">
        <authorList>
            <person name="Zelazny A."/>
            <person name="Olivier K."/>
            <person name="Holland S."/>
            <person name="Lenaerts A."/>
            <person name="Ordway D."/>
            <person name="DeGroote M.A."/>
            <person name="Parker T."/>
            <person name="Sizemore C."/>
            <person name="Tallon L.J."/>
            <person name="Sadzewicz L.K."/>
            <person name="Sengamalay N."/>
            <person name="Fraser C.M."/>
            <person name="Hine E."/>
            <person name="Shefchek K.A."/>
            <person name="Das S.P."/>
            <person name="Tettelin H."/>
        </authorList>
    </citation>
    <scope>NUCLEOTIDE SEQUENCE [LARGE SCALE GENOMIC DNA]</scope>
    <source>
        <strain evidence="5 6">1513</strain>
    </source>
</reference>
<evidence type="ECO:0000256" key="2">
    <source>
        <dbReference type="ARBA" id="ARBA00022801"/>
    </source>
</evidence>
<feature type="domain" description="Carboxylesterase type B" evidence="4">
    <location>
        <begin position="7"/>
        <end position="248"/>
    </location>
</feature>
<evidence type="ECO:0000259" key="4">
    <source>
        <dbReference type="Pfam" id="PF00135"/>
    </source>
</evidence>
<dbReference type="GO" id="GO:0016787">
    <property type="term" value="F:hydrolase activity"/>
    <property type="evidence" value="ECO:0007669"/>
    <property type="project" value="UniProtKB-KW"/>
</dbReference>
<name>X8DIR2_9MYCO</name>
<dbReference type="Pfam" id="PF00135">
    <property type="entry name" value="COesterase"/>
    <property type="match status" value="2"/>
</dbReference>
<evidence type="ECO:0000256" key="3">
    <source>
        <dbReference type="RuleBase" id="RU361235"/>
    </source>
</evidence>
<evidence type="ECO:0000313" key="5">
    <source>
        <dbReference type="EMBL" id="EUA67330.1"/>
    </source>
</evidence>
<dbReference type="SUPFAM" id="SSF53474">
    <property type="entry name" value="alpha/beta-Hydrolases"/>
    <property type="match status" value="1"/>
</dbReference>
<gene>
    <name evidence="5" type="ORF">I540_4133</name>
</gene>
<dbReference type="AlphaFoldDB" id="X8DIR2"/>
<evidence type="ECO:0000256" key="1">
    <source>
        <dbReference type="ARBA" id="ARBA00005964"/>
    </source>
</evidence>
<dbReference type="PANTHER" id="PTHR11559">
    <property type="entry name" value="CARBOXYLESTERASE"/>
    <property type="match status" value="1"/>
</dbReference>
<dbReference type="InterPro" id="IPR002018">
    <property type="entry name" value="CarbesteraseB"/>
</dbReference>
<dbReference type="PROSITE" id="PS00122">
    <property type="entry name" value="CARBOXYLESTERASE_B_1"/>
    <property type="match status" value="1"/>
</dbReference>
<comment type="similarity">
    <text evidence="1 3">Belongs to the type-B carboxylesterase/lipase family.</text>
</comment>
<evidence type="ECO:0000313" key="6">
    <source>
        <dbReference type="Proteomes" id="UP000023351"/>
    </source>
</evidence>
<feature type="domain" description="Carboxylesterase type B" evidence="4">
    <location>
        <begin position="265"/>
        <end position="380"/>
    </location>
</feature>
<dbReference type="EC" id="3.1.1.-" evidence="3"/>
<protein>
    <recommendedName>
        <fullName evidence="3">Carboxylic ester hydrolase</fullName>
        <ecNumber evidence="3">3.1.1.-</ecNumber>
    </recommendedName>
</protein>
<sequence>MGKPELHEQLEDCLSLTITTPSADDAARPVLVWFHGGGFTTGAGSLRCYGGHRLTRDGNIVVVAVNYRVGIFGYLMAEGISAGNLATADHLAALQWVHANISAFGGDPHNVTIAGQSAGAHSVLCLLGMPSTRGLFTRAILQSGPAFLGIGSARMARHGGKRFLAHLNGDPRTASTAEILRAQEQMVLDSAGFLNLSPSSGLTTIPGVEPLPDNRQWADEIRMRANDLDIIIGTTGQEMSAFHRQNTAMKRLRKLPILGPLIASTIEHTLGEIIFGAPARRIARRLAKAGARVWIYKFDYRAPASTFGATHCIELPFLLGTDTDWEHAPMLAGAHSEDIAAIGQRTRAAWLSFIRSGAPVVTPAWQPYSPSTRSIYRLGSPDDR</sequence>
<dbReference type="EMBL" id="JAOJ01000003">
    <property type="protein sequence ID" value="EUA67330.1"/>
    <property type="molecule type" value="Genomic_DNA"/>
</dbReference>
<dbReference type="Gene3D" id="3.40.50.1820">
    <property type="entry name" value="alpha/beta hydrolase"/>
    <property type="match status" value="1"/>
</dbReference>
<dbReference type="InterPro" id="IPR029058">
    <property type="entry name" value="AB_hydrolase_fold"/>
</dbReference>
<keyword evidence="2 3" id="KW-0378">Hydrolase</keyword>
<dbReference type="PATRIC" id="fig|1299321.3.peg.3978"/>
<dbReference type="ESTHER" id="mycab-i8dbl3">
    <property type="family name" value="Carb_B_Bacteria"/>
</dbReference>
<accession>X8DIR2</accession>
<organism evidence="5 6">
    <name type="scientific">Mycobacteroides abscessus subsp. bolletii 1513</name>
    <dbReference type="NCBI Taxonomy" id="1299321"/>
    <lineage>
        <taxon>Bacteria</taxon>
        <taxon>Bacillati</taxon>
        <taxon>Actinomycetota</taxon>
        <taxon>Actinomycetes</taxon>
        <taxon>Mycobacteriales</taxon>
        <taxon>Mycobacteriaceae</taxon>
        <taxon>Mycobacteroides</taxon>
        <taxon>Mycobacteroides abscessus</taxon>
    </lineage>
</organism>
<dbReference type="Proteomes" id="UP000023351">
    <property type="component" value="Unassembled WGS sequence"/>
</dbReference>